<organism evidence="3 4">
    <name type="scientific">Aquicoccus porphyridii</name>
    <dbReference type="NCBI Taxonomy" id="1852029"/>
    <lineage>
        <taxon>Bacteria</taxon>
        <taxon>Pseudomonadati</taxon>
        <taxon>Pseudomonadota</taxon>
        <taxon>Alphaproteobacteria</taxon>
        <taxon>Rhodobacterales</taxon>
        <taxon>Paracoccaceae</taxon>
        <taxon>Aquicoccus</taxon>
    </lineage>
</organism>
<name>A0A5A9YZF9_9RHOB</name>
<feature type="transmembrane region" description="Helical" evidence="1">
    <location>
        <begin position="385"/>
        <end position="407"/>
    </location>
</feature>
<keyword evidence="1" id="KW-1133">Transmembrane helix</keyword>
<feature type="transmembrane region" description="Helical" evidence="1">
    <location>
        <begin position="96"/>
        <end position="116"/>
    </location>
</feature>
<feature type="transmembrane region" description="Helical" evidence="1">
    <location>
        <begin position="315"/>
        <end position="337"/>
    </location>
</feature>
<keyword evidence="1" id="KW-0812">Transmembrane</keyword>
<evidence type="ECO:0000259" key="2">
    <source>
        <dbReference type="Pfam" id="PF04235"/>
    </source>
</evidence>
<feature type="transmembrane region" description="Helical" evidence="1">
    <location>
        <begin position="173"/>
        <end position="190"/>
    </location>
</feature>
<accession>A0A5A9YZF9</accession>
<reference evidence="3 4" key="1">
    <citation type="submission" date="2019-07" db="EMBL/GenBank/DDBJ databases">
        <title>Aquicoccus porphyridii gen. nov., sp. nov., isolated from a small marine red alga, Porphyridium marinum.</title>
        <authorList>
            <person name="Liu L."/>
        </authorList>
    </citation>
    <scope>NUCLEOTIDE SEQUENCE [LARGE SCALE GENOMIC DNA]</scope>
    <source>
        <strain evidence="3 4">L1 8-17</strain>
    </source>
</reference>
<feature type="transmembrane region" description="Helical" evidence="1">
    <location>
        <begin position="352"/>
        <end position="373"/>
    </location>
</feature>
<feature type="transmembrane region" description="Helical" evidence="1">
    <location>
        <begin position="413"/>
        <end position="434"/>
    </location>
</feature>
<dbReference type="PANTHER" id="PTHR30590:SF2">
    <property type="entry name" value="INNER MEMBRANE PROTEIN"/>
    <property type="match status" value="1"/>
</dbReference>
<evidence type="ECO:0000313" key="3">
    <source>
        <dbReference type="EMBL" id="KAA0910290.1"/>
    </source>
</evidence>
<keyword evidence="1" id="KW-0472">Membrane</keyword>
<feature type="transmembrane region" description="Helical" evidence="1">
    <location>
        <begin position="144"/>
        <end position="161"/>
    </location>
</feature>
<comment type="caution">
    <text evidence="3">The sequence shown here is derived from an EMBL/GenBank/DDBJ whole genome shotgun (WGS) entry which is preliminary data.</text>
</comment>
<gene>
    <name evidence="3" type="ORF">FLO80_17580</name>
</gene>
<evidence type="ECO:0000256" key="1">
    <source>
        <dbReference type="SAM" id="Phobius"/>
    </source>
</evidence>
<dbReference type="PANTHER" id="PTHR30590">
    <property type="entry name" value="INNER MEMBRANE PROTEIN"/>
    <property type="match status" value="1"/>
</dbReference>
<dbReference type="AlphaFoldDB" id="A0A5A9YZF9"/>
<dbReference type="InterPro" id="IPR007349">
    <property type="entry name" value="DUF418"/>
</dbReference>
<proteinExistence type="predicted"/>
<dbReference type="EMBL" id="VINQ01000017">
    <property type="protein sequence ID" value="KAA0910290.1"/>
    <property type="molecule type" value="Genomic_DNA"/>
</dbReference>
<keyword evidence="4" id="KW-1185">Reference proteome</keyword>
<protein>
    <submittedName>
        <fullName evidence="3">DUF418 domain-containing protein</fullName>
    </submittedName>
</protein>
<sequence>MPGPQTARATCIAFGKILPARWWFSGHAVTAEGFYQNLRGALNASQTYRQKTVFWPCVRAGACRCTRGRDGTARGNCRMSTKEAHSRNDLLDALRAVALAGVIIMNMITFSGLAYLTPEMRTEWLGTADRFVWVLIRIFVDDKALAAFSFMFGFSFSVILGKAMSSRDATVRFVQRLMVLFMIGLFNALFLFWADILMSYAVLGLILPFAARLPTRVIAGLALALVIAAPVTLALGGYEMPNPVPRGHTESLDAFASPELTDTVKQNWRMIFAASEAADSTLVLRFMTLMGLFLLGLAAGKSGVIMALAGRRDHLLRLGLMLALVGATMNIVLRYVVEPEGFWVMLKLEGPIMALGYLMLIGAALAGPSVGWLRRLLAPLGRMTLTGYLMTAISGQALFYGWGLGLIGQLGTLGVLAIASVFYVALIVFAQLWLRFFPFGPWEWLWRRLTNLLPQPQIGRGIAQ</sequence>
<feature type="domain" description="DUF418" evidence="2">
    <location>
        <begin position="300"/>
        <end position="451"/>
    </location>
</feature>
<feature type="transmembrane region" description="Helical" evidence="1">
    <location>
        <begin position="196"/>
        <end position="211"/>
    </location>
</feature>
<feature type="transmembrane region" description="Helical" evidence="1">
    <location>
        <begin position="286"/>
        <end position="308"/>
    </location>
</feature>
<dbReference type="InterPro" id="IPR052529">
    <property type="entry name" value="Bact_Transport_Assoc"/>
</dbReference>
<dbReference type="Proteomes" id="UP000325291">
    <property type="component" value="Unassembled WGS sequence"/>
</dbReference>
<evidence type="ECO:0000313" key="4">
    <source>
        <dbReference type="Proteomes" id="UP000325291"/>
    </source>
</evidence>
<feature type="transmembrane region" description="Helical" evidence="1">
    <location>
        <begin position="218"/>
        <end position="238"/>
    </location>
</feature>
<dbReference type="Pfam" id="PF04235">
    <property type="entry name" value="DUF418"/>
    <property type="match status" value="1"/>
</dbReference>